<dbReference type="EMBL" id="JAGKQH010000007">
    <property type="protein sequence ID" value="KAG6595375.1"/>
    <property type="molecule type" value="Genomic_DNA"/>
</dbReference>
<dbReference type="AlphaFoldDB" id="A0AAV6NCV8"/>
<comment type="caution">
    <text evidence="1">The sequence shown here is derived from an EMBL/GenBank/DDBJ whole genome shotgun (WGS) entry which is preliminary data.</text>
</comment>
<dbReference type="Proteomes" id="UP000685013">
    <property type="component" value="Chromosome 7"/>
</dbReference>
<protein>
    <recommendedName>
        <fullName evidence="3">Secreted protein</fullName>
    </recommendedName>
</protein>
<gene>
    <name evidence="1" type="ORF">SDJN03_11928</name>
</gene>
<evidence type="ECO:0008006" key="3">
    <source>
        <dbReference type="Google" id="ProtNLM"/>
    </source>
</evidence>
<name>A0AAV6NCV8_9ROSI</name>
<accession>A0AAV6NCV8</accession>
<reference evidence="1 2" key="1">
    <citation type="journal article" date="2021" name="Hortic Res">
        <title>The domestication of Cucurbita argyrosperma as revealed by the genome of its wild relative.</title>
        <authorList>
            <person name="Barrera-Redondo J."/>
            <person name="Sanchez-de la Vega G."/>
            <person name="Aguirre-Liguori J.A."/>
            <person name="Castellanos-Morales G."/>
            <person name="Gutierrez-Guerrero Y.T."/>
            <person name="Aguirre-Dugua X."/>
            <person name="Aguirre-Planter E."/>
            <person name="Tenaillon M.I."/>
            <person name="Lira-Saade R."/>
            <person name="Eguiarte L.E."/>
        </authorList>
    </citation>
    <scope>NUCLEOTIDE SEQUENCE [LARGE SCALE GENOMIC DNA]</scope>
    <source>
        <strain evidence="1">JBR-2021</strain>
    </source>
</reference>
<sequence length="94" mass="10357">MLPKLNRYAINVTCQVFLSLIFHATVFAEIIFDYGLLDFCFPASSRSCFLPLSSSTLRWWIVVSAGIGSRLQLPAENRSVGSTGFCFPSGCLIS</sequence>
<feature type="non-terminal residue" evidence="1">
    <location>
        <position position="1"/>
    </location>
</feature>
<organism evidence="1 2">
    <name type="scientific">Cucurbita argyrosperma subsp. sororia</name>
    <dbReference type="NCBI Taxonomy" id="37648"/>
    <lineage>
        <taxon>Eukaryota</taxon>
        <taxon>Viridiplantae</taxon>
        <taxon>Streptophyta</taxon>
        <taxon>Embryophyta</taxon>
        <taxon>Tracheophyta</taxon>
        <taxon>Spermatophyta</taxon>
        <taxon>Magnoliopsida</taxon>
        <taxon>eudicotyledons</taxon>
        <taxon>Gunneridae</taxon>
        <taxon>Pentapetalae</taxon>
        <taxon>rosids</taxon>
        <taxon>fabids</taxon>
        <taxon>Cucurbitales</taxon>
        <taxon>Cucurbitaceae</taxon>
        <taxon>Cucurbiteae</taxon>
        <taxon>Cucurbita</taxon>
    </lineage>
</organism>
<keyword evidence="2" id="KW-1185">Reference proteome</keyword>
<evidence type="ECO:0000313" key="2">
    <source>
        <dbReference type="Proteomes" id="UP000685013"/>
    </source>
</evidence>
<proteinExistence type="predicted"/>
<evidence type="ECO:0000313" key="1">
    <source>
        <dbReference type="EMBL" id="KAG6595375.1"/>
    </source>
</evidence>